<dbReference type="GO" id="GO:0016020">
    <property type="term" value="C:membrane"/>
    <property type="evidence" value="ECO:0007669"/>
    <property type="project" value="UniProtKB-SubCell"/>
</dbReference>
<dbReference type="Gene3D" id="1.20.1070.10">
    <property type="entry name" value="Rhodopsin 7-helix transmembrane proteins"/>
    <property type="match status" value="1"/>
</dbReference>
<gene>
    <name evidence="7" type="ORF">QVE165_LOCUS25551</name>
</gene>
<accession>A0A814W2Q0</accession>
<keyword evidence="8" id="KW-1185">Reference proteome</keyword>
<reference evidence="7" key="1">
    <citation type="submission" date="2021-02" db="EMBL/GenBank/DDBJ databases">
        <authorList>
            <person name="Nowell W R."/>
        </authorList>
    </citation>
    <scope>NUCLEOTIDE SEQUENCE</scope>
</reference>
<evidence type="ECO:0000313" key="7">
    <source>
        <dbReference type="EMBL" id="CAF1196401.1"/>
    </source>
</evidence>
<keyword evidence="2 5" id="KW-0812">Transmembrane</keyword>
<evidence type="ECO:0000256" key="3">
    <source>
        <dbReference type="ARBA" id="ARBA00022989"/>
    </source>
</evidence>
<feature type="transmembrane region" description="Helical" evidence="5">
    <location>
        <begin position="42"/>
        <end position="65"/>
    </location>
</feature>
<evidence type="ECO:0000256" key="4">
    <source>
        <dbReference type="ARBA" id="ARBA00023136"/>
    </source>
</evidence>
<protein>
    <recommendedName>
        <fullName evidence="6">G-protein coupled receptors family 1 profile domain-containing protein</fullName>
    </recommendedName>
</protein>
<sequence length="199" mass="23875">MMIVQYHIHLFGVNYDILYFVGIQPSFGCIILNENFIEYASYFFYPVLVGLFPILIGSSFNLLAYRNVRRIIRRQIPIERRRFDRQITKMILLRAVLFVIFTLPYTIYRIYAVNIKINSTDVLRIANGRLIQSIFLSFFNLNYTVTFYIFLVSIPRYRRQVKYVLINKYWQQLKNWCFPIENQVHPENITTSNANIDLE</sequence>
<comment type="caution">
    <text evidence="7">The sequence shown here is derived from an EMBL/GenBank/DDBJ whole genome shotgun (WGS) entry which is preliminary data.</text>
</comment>
<dbReference type="Proteomes" id="UP000663832">
    <property type="component" value="Unassembled WGS sequence"/>
</dbReference>
<dbReference type="AlphaFoldDB" id="A0A814W2Q0"/>
<keyword evidence="3 5" id="KW-1133">Transmembrane helix</keyword>
<evidence type="ECO:0000259" key="6">
    <source>
        <dbReference type="PROSITE" id="PS50262"/>
    </source>
</evidence>
<evidence type="ECO:0000256" key="5">
    <source>
        <dbReference type="SAM" id="Phobius"/>
    </source>
</evidence>
<evidence type="ECO:0000256" key="2">
    <source>
        <dbReference type="ARBA" id="ARBA00022692"/>
    </source>
</evidence>
<organism evidence="7 8">
    <name type="scientific">Adineta steineri</name>
    <dbReference type="NCBI Taxonomy" id="433720"/>
    <lineage>
        <taxon>Eukaryota</taxon>
        <taxon>Metazoa</taxon>
        <taxon>Spiralia</taxon>
        <taxon>Gnathifera</taxon>
        <taxon>Rotifera</taxon>
        <taxon>Eurotatoria</taxon>
        <taxon>Bdelloidea</taxon>
        <taxon>Adinetida</taxon>
        <taxon>Adinetidae</taxon>
        <taxon>Adineta</taxon>
    </lineage>
</organism>
<dbReference type="EMBL" id="CAJNOM010000185">
    <property type="protein sequence ID" value="CAF1196401.1"/>
    <property type="molecule type" value="Genomic_DNA"/>
</dbReference>
<dbReference type="InterPro" id="IPR017452">
    <property type="entry name" value="GPCR_Rhodpsn_7TM"/>
</dbReference>
<evidence type="ECO:0000313" key="8">
    <source>
        <dbReference type="Proteomes" id="UP000663832"/>
    </source>
</evidence>
<proteinExistence type="predicted"/>
<name>A0A814W2Q0_9BILA</name>
<dbReference type="PROSITE" id="PS50262">
    <property type="entry name" value="G_PROTEIN_RECEP_F1_2"/>
    <property type="match status" value="1"/>
</dbReference>
<evidence type="ECO:0000256" key="1">
    <source>
        <dbReference type="ARBA" id="ARBA00004370"/>
    </source>
</evidence>
<feature type="transmembrane region" description="Helical" evidence="5">
    <location>
        <begin position="131"/>
        <end position="152"/>
    </location>
</feature>
<feature type="domain" description="G-protein coupled receptors family 1 profile" evidence="6">
    <location>
        <begin position="29"/>
        <end position="148"/>
    </location>
</feature>
<comment type="subcellular location">
    <subcellularLocation>
        <location evidence="1">Membrane</location>
    </subcellularLocation>
</comment>
<dbReference type="OrthoDB" id="10010188at2759"/>
<keyword evidence="4 5" id="KW-0472">Membrane</keyword>
<feature type="transmembrane region" description="Helical" evidence="5">
    <location>
        <begin position="91"/>
        <end position="111"/>
    </location>
</feature>
<dbReference type="SUPFAM" id="SSF81321">
    <property type="entry name" value="Family A G protein-coupled receptor-like"/>
    <property type="match status" value="1"/>
</dbReference>